<gene>
    <name evidence="2" type="ORF">PNK_0682</name>
</gene>
<proteinExistence type="predicted"/>
<dbReference type="EMBL" id="LN879502">
    <property type="protein sequence ID" value="CUI16308.1"/>
    <property type="molecule type" value="Genomic_DNA"/>
</dbReference>
<dbReference type="KEGG" id="pnl:PNK_0682"/>
<name>A0A0U5JBZ0_9BACT</name>
<sequence>MTPLGNTSYINTNSLVLAEIVPATRSSSWRVARLFTCFYAQVLLGFKNLGSLIGRVHSVATNLFSCTQKDVERTIPSLQPLSQNIGQVELRQERISQKSSQNLSEVLIDKEGLIAGEEDIEHPETKVADTALKTEIVQQECLGSPALPECQQDLERVEDEGNETSFHIPINLSIDILPSEPSQKSLEPPVNEGIGSFNNLLGSKSLEPPLDEGDFNSLNDNEVKLKKSEPSLSWESSLAEGIGSFNNLLGSKSLKPIDEDALGEGAFNSLNDNEVKLKKPESSLSWEPSLAERIDSFKNIQFPKGKLDTLTLSSQDRRKWRRARFEARQKLPLLTQVERDIVEERYCERLPTIKNSIYQEIENFAIDLSEEMKDAIVDKVAQHYLLTMQYYSPAITLWIHSLLLHARESNKKLVFLARDGIVFYDVAKILLEKNHEKYGDYPDDHLIVAWLSRKSSMNLEGRGDLAQRYFKQLGIEAHEPIILVDTGVTGSIKRNISALVNNDLEAQFSISRNPAIYGFWDNSDFTIQAIALIILPPTHQDAWVNDPQVGNRWLEDTHRGNFIGAERFEDDCENGVIYPVPSMEMRNNTLVLNQVSVNSENDLCDFLVREFGRRAVTDFALSNVDEETLDYNEIKRNLNDLLTRIQKAEAFITTCTHD</sequence>
<protein>
    <submittedName>
        <fullName evidence="2">Uncharacterized protein</fullName>
    </submittedName>
</protein>
<dbReference type="STRING" id="389348.PNK_0682"/>
<dbReference type="Proteomes" id="UP000069902">
    <property type="component" value="Chromosome cPNK"/>
</dbReference>
<reference evidence="3" key="1">
    <citation type="submission" date="2015-09" db="EMBL/GenBank/DDBJ databases">
        <authorList>
            <person name="Bertelli C."/>
        </authorList>
    </citation>
    <scope>NUCLEOTIDE SEQUENCE [LARGE SCALE GENOMIC DNA]</scope>
    <source>
        <strain evidence="3">KNic</strain>
    </source>
</reference>
<dbReference type="InParanoid" id="A0A0U5JBZ0"/>
<keyword evidence="3" id="KW-1185">Reference proteome</keyword>
<evidence type="ECO:0000256" key="1">
    <source>
        <dbReference type="SAM" id="Coils"/>
    </source>
</evidence>
<dbReference type="AlphaFoldDB" id="A0A0U5JBZ0"/>
<keyword evidence="1" id="KW-0175">Coiled coil</keyword>
<feature type="coiled-coil region" evidence="1">
    <location>
        <begin position="624"/>
        <end position="651"/>
    </location>
</feature>
<dbReference type="RefSeq" id="WP_059060303.1">
    <property type="nucleotide sequence ID" value="NZ_LN879502.1"/>
</dbReference>
<evidence type="ECO:0000313" key="3">
    <source>
        <dbReference type="Proteomes" id="UP000069902"/>
    </source>
</evidence>
<evidence type="ECO:0000313" key="2">
    <source>
        <dbReference type="EMBL" id="CUI16308.1"/>
    </source>
</evidence>
<accession>A0A0U5JBZ0</accession>
<dbReference type="PATRIC" id="fig|389348.3.peg.744"/>
<organism evidence="2 3">
    <name type="scientific">Candidatus Protochlamydia naegleriophila</name>
    <dbReference type="NCBI Taxonomy" id="389348"/>
    <lineage>
        <taxon>Bacteria</taxon>
        <taxon>Pseudomonadati</taxon>
        <taxon>Chlamydiota</taxon>
        <taxon>Chlamydiia</taxon>
        <taxon>Parachlamydiales</taxon>
        <taxon>Parachlamydiaceae</taxon>
        <taxon>Candidatus Protochlamydia</taxon>
    </lineage>
</organism>